<dbReference type="AlphaFoldDB" id="A0A3M7PIL2"/>
<dbReference type="InterPro" id="IPR038207">
    <property type="entry name" value="DIX_dom_sf"/>
</dbReference>
<reference evidence="10 11" key="1">
    <citation type="journal article" date="2018" name="Sci. Rep.">
        <title>Genomic signatures of local adaptation to the degree of environmental predictability in rotifers.</title>
        <authorList>
            <person name="Franch-Gras L."/>
            <person name="Hahn C."/>
            <person name="Garcia-Roger E.M."/>
            <person name="Carmona M.J."/>
            <person name="Serra M."/>
            <person name="Gomez A."/>
        </authorList>
    </citation>
    <scope>NUCLEOTIDE SEQUENCE [LARGE SCALE GENOMIC DNA]</scope>
    <source>
        <strain evidence="10">HYR1</strain>
    </source>
</reference>
<keyword evidence="3" id="KW-0963">Cytoplasm</keyword>
<feature type="region of interest" description="Disordered" evidence="7">
    <location>
        <begin position="729"/>
        <end position="771"/>
    </location>
</feature>
<dbReference type="Gene3D" id="2.40.240.130">
    <property type="match status" value="1"/>
</dbReference>
<proteinExistence type="predicted"/>
<evidence type="ECO:0000256" key="3">
    <source>
        <dbReference type="ARBA" id="ARBA00022490"/>
    </source>
</evidence>
<evidence type="ECO:0000256" key="4">
    <source>
        <dbReference type="ARBA" id="ARBA00022687"/>
    </source>
</evidence>
<evidence type="ECO:0000256" key="2">
    <source>
        <dbReference type="ARBA" id="ARBA00022473"/>
    </source>
</evidence>
<dbReference type="Pfam" id="PF00778">
    <property type="entry name" value="DIX"/>
    <property type="match status" value="1"/>
</dbReference>
<dbReference type="SUPFAM" id="SSF54236">
    <property type="entry name" value="Ubiquitin-like"/>
    <property type="match status" value="1"/>
</dbReference>
<dbReference type="PANTHER" id="PTHR10878:SF22">
    <property type="entry name" value="DIXIN"/>
    <property type="match status" value="1"/>
</dbReference>
<feature type="domain" description="DIX" evidence="9">
    <location>
        <begin position="873"/>
        <end position="956"/>
    </location>
</feature>
<feature type="compositionally biased region" description="Low complexity" evidence="7">
    <location>
        <begin position="20"/>
        <end position="31"/>
    </location>
</feature>
<sequence>MLGNNQLFGDSGDLNPKSSSTFISSSSINSNHQRSNLRHSTNSLAAAKSQSNPVQIQNYITWINSHLKKRPGVKLVEHLHTDLANGVSLIHLIEVISGTVLADVNLNPKTQSECRENIEKILKFMQQNSVKMHQTSAKEILDGNLKSIMRLVLALAAHFKPTNVQPYSAFMSKLNQNPSSQTSSSTNLNTLSNKQMTNKRSQSTNNVNSMNNTYVVNNQQSASSASKPTLNQTRNLDSMTHLVQAACVSLADVRKYKNENFNIKYVKRGNLTDCNSTYLNPINLNSNQTYILPNMNTTNYIDKTCNQFSPPKNSTMITGSFLLSPNAAQPIASSTVLQPVGNALDSTAISMDRSGIYNLKSVKNKTYYLDKKERIIEEEVEMKSPVKKSTEDRHLEAVDNCSKSTENVSNNQTAKTVVNEANEANAEAKNILEVVKDSDSNSMILQNMVENNEINITEVQSIKNMLLNLQKVLITCDMSDLQPEDLMPNAENELNSSNVSNPSNLPYEEKISILKSEIQQLEVYNTELKNELNQFKTDNLNKNGIQSGLKSRISEQNNTILEMKNEQLNLELNTQNLTKEKDDLKNQLISYQTQIESFKTDLANKDSLIEKLKSEISDLTREKEEQAKVIRQQVKKVSDTLDVVQEKEHALSGMIANTDRKINLIASQNAKKDLTVSASKEEYSTIKDSLGRLRHQFGHNHSSQVLINMIEQNLNSLIERTGLNPALFSSSTSGSSSLTSSSANSPVQHVQSQSPSSVHSSSSSISAVSNYSHKSLEKTEIEAKSESTNNESNVKKIISRLFAQTYTAPQGVHPNGNLSARTEKPNKLNNQMWENFCKQKSASSLLTISTSTNFDSTQSSANTSTSSCNNSAIPSTKCVYYMEKNNSPIMIHLNKNLGSITLNDLKEAVKLKQSGNYRYRFKLTDREFGVITQEISDESKILPSFDGKIVVWIEKM</sequence>
<dbReference type="SUPFAM" id="SSF47576">
    <property type="entry name" value="Calponin-homology domain, CH-domain"/>
    <property type="match status" value="1"/>
</dbReference>
<organism evidence="10 11">
    <name type="scientific">Brachionus plicatilis</name>
    <name type="common">Marine rotifer</name>
    <name type="synonym">Brachionus muelleri</name>
    <dbReference type="NCBI Taxonomy" id="10195"/>
    <lineage>
        <taxon>Eukaryota</taxon>
        <taxon>Metazoa</taxon>
        <taxon>Spiralia</taxon>
        <taxon>Gnathifera</taxon>
        <taxon>Rotifera</taxon>
        <taxon>Eurotatoria</taxon>
        <taxon>Monogononta</taxon>
        <taxon>Pseudotrocha</taxon>
        <taxon>Ploima</taxon>
        <taxon>Brachionidae</taxon>
        <taxon>Brachionus</taxon>
    </lineage>
</organism>
<evidence type="ECO:0000256" key="7">
    <source>
        <dbReference type="SAM" id="MobiDB-lite"/>
    </source>
</evidence>
<evidence type="ECO:0000256" key="1">
    <source>
        <dbReference type="ARBA" id="ARBA00004496"/>
    </source>
</evidence>
<dbReference type="Proteomes" id="UP000276133">
    <property type="component" value="Unassembled WGS sequence"/>
</dbReference>
<accession>A0A3M7PIL2</accession>
<dbReference type="Gene3D" id="1.10.418.10">
    <property type="entry name" value="Calponin-like domain"/>
    <property type="match status" value="1"/>
</dbReference>
<gene>
    <name evidence="10" type="ORF">BpHYR1_045914</name>
</gene>
<feature type="compositionally biased region" description="Low complexity" evidence="7">
    <location>
        <begin position="729"/>
        <end position="769"/>
    </location>
</feature>
<dbReference type="InterPro" id="IPR001158">
    <property type="entry name" value="DIX"/>
</dbReference>
<keyword evidence="4 5" id="KW-0879">Wnt signaling pathway</keyword>
<feature type="coiled-coil region" evidence="6">
    <location>
        <begin position="511"/>
        <end position="629"/>
    </location>
</feature>
<dbReference type="Pfam" id="PF00307">
    <property type="entry name" value="CH"/>
    <property type="match status" value="1"/>
</dbReference>
<evidence type="ECO:0000256" key="6">
    <source>
        <dbReference type="SAM" id="Coils"/>
    </source>
</evidence>
<dbReference type="PROSITE" id="PS50841">
    <property type="entry name" value="DIX"/>
    <property type="match status" value="1"/>
</dbReference>
<evidence type="ECO:0000256" key="5">
    <source>
        <dbReference type="PROSITE-ProRule" id="PRU00069"/>
    </source>
</evidence>
<keyword evidence="2" id="KW-0217">Developmental protein</keyword>
<evidence type="ECO:0000313" key="10">
    <source>
        <dbReference type="EMBL" id="RMZ98956.1"/>
    </source>
</evidence>
<evidence type="ECO:0000313" key="11">
    <source>
        <dbReference type="Proteomes" id="UP000276133"/>
    </source>
</evidence>
<keyword evidence="6" id="KW-0175">Coiled coil</keyword>
<dbReference type="PROSITE" id="PS50021">
    <property type="entry name" value="CH"/>
    <property type="match status" value="1"/>
</dbReference>
<feature type="compositionally biased region" description="Low complexity" evidence="7">
    <location>
        <begin position="175"/>
        <end position="195"/>
    </location>
</feature>
<dbReference type="InterPro" id="IPR001715">
    <property type="entry name" value="CH_dom"/>
</dbReference>
<protein>
    <submittedName>
        <fullName evidence="10">Dixin isoform X4</fullName>
    </submittedName>
</protein>
<evidence type="ECO:0000259" key="9">
    <source>
        <dbReference type="PROSITE" id="PS50841"/>
    </source>
</evidence>
<feature type="region of interest" description="Disordered" evidence="7">
    <location>
        <begin position="175"/>
        <end position="210"/>
    </location>
</feature>
<dbReference type="InterPro" id="IPR029071">
    <property type="entry name" value="Ubiquitin-like_domsf"/>
</dbReference>
<dbReference type="EMBL" id="REGN01010477">
    <property type="protein sequence ID" value="RMZ98956.1"/>
    <property type="molecule type" value="Genomic_DNA"/>
</dbReference>
<name>A0A3M7PIL2_BRAPC</name>
<dbReference type="SMART" id="SM00033">
    <property type="entry name" value="CH"/>
    <property type="match status" value="1"/>
</dbReference>
<feature type="region of interest" description="Disordered" evidence="7">
    <location>
        <begin position="20"/>
        <end position="49"/>
    </location>
</feature>
<dbReference type="OrthoDB" id="30551at2759"/>
<dbReference type="GO" id="GO:0060070">
    <property type="term" value="P:canonical Wnt signaling pathway"/>
    <property type="evidence" value="ECO:0007669"/>
    <property type="project" value="TreeGrafter"/>
</dbReference>
<dbReference type="CDD" id="cd21213">
    <property type="entry name" value="CH_DIXDC1"/>
    <property type="match status" value="1"/>
</dbReference>
<comment type="caution">
    <text evidence="10">The sequence shown here is derived from an EMBL/GenBank/DDBJ whole genome shotgun (WGS) entry which is preliminary data.</text>
</comment>
<dbReference type="InterPro" id="IPR015506">
    <property type="entry name" value="Dsh/Dvl-rel"/>
</dbReference>
<dbReference type="InterPro" id="IPR036872">
    <property type="entry name" value="CH_dom_sf"/>
</dbReference>
<keyword evidence="11" id="KW-1185">Reference proteome</keyword>
<feature type="compositionally biased region" description="Polar residues" evidence="7">
    <location>
        <begin position="32"/>
        <end position="49"/>
    </location>
</feature>
<feature type="compositionally biased region" description="Polar residues" evidence="7">
    <location>
        <begin position="196"/>
        <end position="210"/>
    </location>
</feature>
<evidence type="ECO:0000259" key="8">
    <source>
        <dbReference type="PROSITE" id="PS50021"/>
    </source>
</evidence>
<dbReference type="SMART" id="SM00021">
    <property type="entry name" value="DAX"/>
    <property type="match status" value="1"/>
</dbReference>
<dbReference type="STRING" id="10195.A0A3M7PIL2"/>
<dbReference type="GO" id="GO:0005829">
    <property type="term" value="C:cytosol"/>
    <property type="evidence" value="ECO:0007669"/>
    <property type="project" value="TreeGrafter"/>
</dbReference>
<dbReference type="PANTHER" id="PTHR10878">
    <property type="entry name" value="SEGMENT POLARITY PROTEIN DISHEVELLED"/>
    <property type="match status" value="1"/>
</dbReference>
<comment type="subcellular location">
    <subcellularLocation>
        <location evidence="1">Cytoplasm</location>
    </subcellularLocation>
</comment>
<feature type="domain" description="Calponin-homology (CH)" evidence="8">
    <location>
        <begin position="53"/>
        <end position="160"/>
    </location>
</feature>
<dbReference type="Gene3D" id="1.10.287.1490">
    <property type="match status" value="1"/>
</dbReference>